<comment type="caution">
    <text evidence="1">The sequence shown here is derived from an EMBL/GenBank/DDBJ whole genome shotgun (WGS) entry which is preliminary data.</text>
</comment>
<protein>
    <submittedName>
        <fullName evidence="1">Uncharacterized protein</fullName>
    </submittedName>
</protein>
<name>A0A4Q5GTU6_9BACE</name>
<accession>A0A4Q5GTU6</accession>
<dbReference type="EMBL" id="RCXL01000022">
    <property type="protein sequence ID" value="RYT71413.1"/>
    <property type="molecule type" value="Genomic_DNA"/>
</dbReference>
<gene>
    <name evidence="1" type="ORF">EAJ03_13535</name>
</gene>
<reference evidence="1 2" key="1">
    <citation type="journal article" date="2019" name="Science, e1252229">
        <title>Invertible promoters mediate bacterial phase variation, antibiotic resistance, and host adaptation in the gut.</title>
        <authorList>
            <person name="Jiang X."/>
            <person name="Hall A.B."/>
            <person name="Arthur T.D."/>
            <person name="Plichta D.R."/>
            <person name="Covington C.T."/>
            <person name="Poyet M."/>
            <person name="Crothers J."/>
            <person name="Moses P.L."/>
            <person name="Tolonen A.C."/>
            <person name="Vlamakis H."/>
            <person name="Alm E.J."/>
            <person name="Xavier R.J."/>
        </authorList>
    </citation>
    <scope>NUCLEOTIDE SEQUENCE [LARGE SCALE GENOMIC DNA]</scope>
    <source>
        <strain evidence="2">bj_0095</strain>
    </source>
</reference>
<dbReference type="Proteomes" id="UP000291917">
    <property type="component" value="Unassembled WGS sequence"/>
</dbReference>
<proteinExistence type="predicted"/>
<evidence type="ECO:0000313" key="1">
    <source>
        <dbReference type="EMBL" id="RYT71413.1"/>
    </source>
</evidence>
<organism evidence="1 2">
    <name type="scientific">Bacteroides eggerthii</name>
    <dbReference type="NCBI Taxonomy" id="28111"/>
    <lineage>
        <taxon>Bacteria</taxon>
        <taxon>Pseudomonadati</taxon>
        <taxon>Bacteroidota</taxon>
        <taxon>Bacteroidia</taxon>
        <taxon>Bacteroidales</taxon>
        <taxon>Bacteroidaceae</taxon>
        <taxon>Bacteroides</taxon>
    </lineage>
</organism>
<sequence>MDRSKNSIQMGYQCKNPFVCCQFIFFYIFVSRSFPLPSAFLSTDIERGKVFGLNTLQGRKILTETACRSDLSTFKGYCTTFADEQRKGANDGIGKLIISQIDDRPNQILSCNNEKCTALLLVHKKVVPLFQDELYINANHASM</sequence>
<evidence type="ECO:0000313" key="2">
    <source>
        <dbReference type="Proteomes" id="UP000291917"/>
    </source>
</evidence>
<dbReference type="AlphaFoldDB" id="A0A4Q5GTU6"/>